<sequence length="1199" mass="136255">MMLSASPSSLAKSRLEVMLDSLRQKDEEDEKRRKDSPPALPPRPASKARLPPARRSLPNNFKVSSDHSAEECLPNGFDAKEESKKNEKELVLGHKRSSSFSRKKVKMNVDSPYMAASEENITLLINTASSGTIGELEDDTISYFIKKKLRVWCTQPRGQWELGTILSSSGEEASVLLSNGKVMKVARSELLPANPDILEGVDDLIKLSYLNEPSVLHNLKFRYSKEMIYSKAGAILIALNPFKDLQIYENDYVSGYRQKFSDSHHVYTLTDAAYNDMIRDELNQSIIISGESGSGKTETAKIVIQYLAALGGGSCGIENEILQTNCILEAFGNAKTSRNENSSRFGKLIEIYFSSMGKICRAKVQTFLLEKSRVVQLGSSERSYHIFYQLCAGASSGLKERLNLRSVSDYKYLNQSDCMTICNVDDAKKFQHLMKALDTVRICEEDQELIFKILAAILWLGNISFQVIDSENHIEVVDDEAVTSAALLMGCNSRELMAALSTHKTQSGDATVVKRLTLQQAIDARDATAKFIYSSLFEWLVEQLNNSLEVDKKCTGKSISILDIYGFESLKKNNFEQFCKNYANERLQQHFIRHLFKLEQEDYESDGIDWTKIDFEDNQECLDLFEKKPLGLLSLLDQESSLPKASDLTFANKLKQHLDANPCFKGERGRAFSVRHYTVEVLYDTNGFLEKNRDTLPSDSLQLLSSCNCGLLQFFSKRSSESQSQSNFLRTVALDSQKQGVGTNFKGQLFKLIHQLESTKPHFVHCIRPNNKQLPGIYDEDLVLQQLRCCGVLEAARISRVGYPTRMTHQEFSRRYGFLLSEDYVSQDPLSISVSVLQQFHIPLEMYQVGYTKLYLRAQQIGALEDKRKQVFQGILGIQKCYGGYQDRTFFCEFTNGVTTLQSFVRGEITRRKYGVTVKSSVTNYSKKLEEMHAIILLQSVIRGWLVRRGGMNKLQRYAKIEKPRRKSRVEMPEVKQDMSKEQLQSALEELQIQLGNAEAIAEQKEEENTELKEQLKQSKERWAEYEAKMKSVEEAWQKQMASLQMSLVAARKSLASENGTVQPEKHNVTLPRYYVSEDATSIGSHTTGVSTHMKIMSGLCASDGGRQGNGTLTTVSNLMKEFEHRRHNFDDEIKVLNEVKPGKSANSNDIREFLKLKHRFEGWKKQYKVRLQETKARLHKSETGKSRRTWWEKVSSRA</sequence>
<dbReference type="SMART" id="SM00242">
    <property type="entry name" value="MYSc"/>
    <property type="match status" value="1"/>
</dbReference>
<dbReference type="GO" id="GO:0030048">
    <property type="term" value="P:actin filament-based movement"/>
    <property type="evidence" value="ECO:0007669"/>
    <property type="project" value="UniProtKB-ARBA"/>
</dbReference>
<keyword evidence="14" id="KW-1185">Reference proteome</keyword>
<dbReference type="GO" id="GO:0016459">
    <property type="term" value="C:myosin complex"/>
    <property type="evidence" value="ECO:0007669"/>
    <property type="project" value="UniProtKB-KW"/>
</dbReference>
<feature type="domain" description="Myosin N-terminal SH3-like" evidence="12">
    <location>
        <begin position="146"/>
        <end position="195"/>
    </location>
</feature>
<dbReference type="GO" id="GO:0000146">
    <property type="term" value="F:microfilament motor activity"/>
    <property type="evidence" value="ECO:0007669"/>
    <property type="project" value="TreeGrafter"/>
</dbReference>
<gene>
    <name evidence="13" type="ORF">Lalb_Chr01g0006401</name>
</gene>
<evidence type="ECO:0000313" key="13">
    <source>
        <dbReference type="EMBL" id="KAE9620754.1"/>
    </source>
</evidence>
<protein>
    <submittedName>
        <fullName evidence="13">Putative myosin ATPase</fullName>
    </submittedName>
</protein>
<proteinExistence type="inferred from homology"/>
<feature type="compositionally biased region" description="Basic and acidic residues" evidence="10">
    <location>
        <begin position="78"/>
        <end position="92"/>
    </location>
</feature>
<feature type="binding site" evidence="8">
    <location>
        <begin position="290"/>
        <end position="297"/>
    </location>
    <ligand>
        <name>ATP</name>
        <dbReference type="ChEBI" id="CHEBI:30616"/>
    </ligand>
</feature>
<dbReference type="Pfam" id="PF25369">
    <property type="entry name" value="SH3_VIII-1_N"/>
    <property type="match status" value="1"/>
</dbReference>
<comment type="caution">
    <text evidence="13">The sequence shown here is derived from an EMBL/GenBank/DDBJ whole genome shotgun (WGS) entry which is preliminary data.</text>
</comment>
<dbReference type="PROSITE" id="PS51456">
    <property type="entry name" value="MYOSIN_MOTOR"/>
    <property type="match status" value="1"/>
</dbReference>
<dbReference type="Pfam" id="PF00612">
    <property type="entry name" value="IQ"/>
    <property type="match status" value="2"/>
</dbReference>
<evidence type="ECO:0000313" key="14">
    <source>
        <dbReference type="Proteomes" id="UP000447434"/>
    </source>
</evidence>
<keyword evidence="2 8" id="KW-0067">ATP-binding</keyword>
<evidence type="ECO:0000256" key="8">
    <source>
        <dbReference type="PROSITE-ProRule" id="PRU00782"/>
    </source>
</evidence>
<reference evidence="14" key="1">
    <citation type="journal article" date="2020" name="Nat. Commun.">
        <title>Genome sequence of the cluster root forming white lupin.</title>
        <authorList>
            <person name="Hufnagel B."/>
            <person name="Marques A."/>
            <person name="Soriano A."/>
            <person name="Marques L."/>
            <person name="Divol F."/>
            <person name="Doumas P."/>
            <person name="Sallet E."/>
            <person name="Mancinotti D."/>
            <person name="Carrere S."/>
            <person name="Marande W."/>
            <person name="Arribat S."/>
            <person name="Keller J."/>
            <person name="Huneau C."/>
            <person name="Blein T."/>
            <person name="Aime D."/>
            <person name="Laguerre M."/>
            <person name="Taylor J."/>
            <person name="Schubert V."/>
            <person name="Nelson M."/>
            <person name="Geu-Flores F."/>
            <person name="Crespi M."/>
            <person name="Gallardo-Guerrero K."/>
            <person name="Delaux P.-M."/>
            <person name="Salse J."/>
            <person name="Berges H."/>
            <person name="Guyot R."/>
            <person name="Gouzy J."/>
            <person name="Peret B."/>
        </authorList>
    </citation>
    <scope>NUCLEOTIDE SEQUENCE [LARGE SCALE GENOMIC DNA]</scope>
    <source>
        <strain evidence="14">cv. Amiga</strain>
    </source>
</reference>
<feature type="domain" description="Myosin motor" evidence="11">
    <location>
        <begin position="199"/>
        <end position="869"/>
    </location>
</feature>
<dbReference type="GO" id="GO:0016020">
    <property type="term" value="C:membrane"/>
    <property type="evidence" value="ECO:0007669"/>
    <property type="project" value="TreeGrafter"/>
</dbReference>
<evidence type="ECO:0000256" key="5">
    <source>
        <dbReference type="ARBA" id="ARBA00023123"/>
    </source>
</evidence>
<dbReference type="PROSITE" id="PS51844">
    <property type="entry name" value="SH3_LIKE"/>
    <property type="match status" value="1"/>
</dbReference>
<accession>A0A6A4R5S3</accession>
<evidence type="ECO:0000259" key="12">
    <source>
        <dbReference type="PROSITE" id="PS51844"/>
    </source>
</evidence>
<keyword evidence="7 8" id="KW-0009">Actin-binding</keyword>
<feature type="region of interest" description="Disordered" evidence="10">
    <location>
        <begin position="1"/>
        <end position="93"/>
    </location>
</feature>
<keyword evidence="3" id="KW-0112">Calmodulin-binding</keyword>
<keyword evidence="5 8" id="KW-0518">Myosin</keyword>
<dbReference type="AlphaFoldDB" id="A0A6A4R5S3"/>
<dbReference type="Gene3D" id="1.20.120.720">
    <property type="entry name" value="Myosin VI head, motor domain, U50 subdomain"/>
    <property type="match status" value="1"/>
</dbReference>
<dbReference type="PROSITE" id="PS50096">
    <property type="entry name" value="IQ"/>
    <property type="match status" value="2"/>
</dbReference>
<evidence type="ECO:0000256" key="4">
    <source>
        <dbReference type="ARBA" id="ARBA00023054"/>
    </source>
</evidence>
<dbReference type="Gene3D" id="1.10.10.820">
    <property type="match status" value="1"/>
</dbReference>
<comment type="similarity">
    <text evidence="8">Belongs to the TRAFAC class myosin-kinesin ATPase superfamily. Myosin family.</text>
</comment>
<evidence type="ECO:0000256" key="7">
    <source>
        <dbReference type="ARBA" id="ARBA00023203"/>
    </source>
</evidence>
<dbReference type="Gene3D" id="1.20.5.4820">
    <property type="match status" value="1"/>
</dbReference>
<keyword evidence="4 9" id="KW-0175">Coiled coil</keyword>
<dbReference type="GO" id="GO:0007015">
    <property type="term" value="P:actin filament organization"/>
    <property type="evidence" value="ECO:0007669"/>
    <property type="project" value="TreeGrafter"/>
</dbReference>
<keyword evidence="6 8" id="KW-0505">Motor protein</keyword>
<feature type="region of interest" description="Disordered" evidence="10">
    <location>
        <begin position="1179"/>
        <end position="1199"/>
    </location>
</feature>
<dbReference type="GO" id="GO:0005524">
    <property type="term" value="F:ATP binding"/>
    <property type="evidence" value="ECO:0007669"/>
    <property type="project" value="UniProtKB-UniRule"/>
</dbReference>
<evidence type="ECO:0000256" key="6">
    <source>
        <dbReference type="ARBA" id="ARBA00023175"/>
    </source>
</evidence>
<organism evidence="13 14">
    <name type="scientific">Lupinus albus</name>
    <name type="common">White lupine</name>
    <name type="synonym">Lupinus termis</name>
    <dbReference type="NCBI Taxonomy" id="3870"/>
    <lineage>
        <taxon>Eukaryota</taxon>
        <taxon>Viridiplantae</taxon>
        <taxon>Streptophyta</taxon>
        <taxon>Embryophyta</taxon>
        <taxon>Tracheophyta</taxon>
        <taxon>Spermatophyta</taxon>
        <taxon>Magnoliopsida</taxon>
        <taxon>eudicotyledons</taxon>
        <taxon>Gunneridae</taxon>
        <taxon>Pentapetalae</taxon>
        <taxon>rosids</taxon>
        <taxon>fabids</taxon>
        <taxon>Fabales</taxon>
        <taxon>Fabaceae</taxon>
        <taxon>Papilionoideae</taxon>
        <taxon>50 kb inversion clade</taxon>
        <taxon>genistoids sensu lato</taxon>
        <taxon>core genistoids</taxon>
        <taxon>Genisteae</taxon>
        <taxon>Lupinus</taxon>
    </lineage>
</organism>
<dbReference type="InterPro" id="IPR036022">
    <property type="entry name" value="MYSc_Myo8"/>
</dbReference>
<dbReference type="InterPro" id="IPR036961">
    <property type="entry name" value="Kinesin_motor_dom_sf"/>
</dbReference>
<dbReference type="PRINTS" id="PR00193">
    <property type="entry name" value="MYOSINHEAVY"/>
</dbReference>
<dbReference type="FunFam" id="1.10.10.820:FF:000001">
    <property type="entry name" value="Myosin heavy chain"/>
    <property type="match status" value="1"/>
</dbReference>
<dbReference type="EMBL" id="WOCE01000001">
    <property type="protein sequence ID" value="KAE9620754.1"/>
    <property type="molecule type" value="Genomic_DNA"/>
</dbReference>
<dbReference type="InterPro" id="IPR027417">
    <property type="entry name" value="P-loop_NTPase"/>
</dbReference>
<dbReference type="GO" id="GO:0005516">
    <property type="term" value="F:calmodulin binding"/>
    <property type="evidence" value="ECO:0007669"/>
    <property type="project" value="UniProtKB-KW"/>
</dbReference>
<keyword evidence="1 8" id="KW-0547">Nucleotide-binding</keyword>
<feature type="compositionally biased region" description="Polar residues" evidence="10">
    <location>
        <begin position="1"/>
        <end position="11"/>
    </location>
</feature>
<feature type="compositionally biased region" description="Basic and acidic residues" evidence="10">
    <location>
        <begin position="13"/>
        <end position="36"/>
    </location>
</feature>
<dbReference type="OrthoDB" id="6108017at2759"/>
<dbReference type="InterPro" id="IPR000048">
    <property type="entry name" value="IQ_motif_EF-hand-BS"/>
</dbReference>
<dbReference type="Proteomes" id="UP000447434">
    <property type="component" value="Chromosome 1"/>
</dbReference>
<dbReference type="GO" id="GO:0005737">
    <property type="term" value="C:cytoplasm"/>
    <property type="evidence" value="ECO:0007669"/>
    <property type="project" value="TreeGrafter"/>
</dbReference>
<dbReference type="Pfam" id="PF00063">
    <property type="entry name" value="Myosin_head"/>
    <property type="match status" value="1"/>
</dbReference>
<dbReference type="Gene3D" id="1.20.58.530">
    <property type="match status" value="1"/>
</dbReference>
<dbReference type="CDD" id="cd01383">
    <property type="entry name" value="MYSc_Myo8"/>
    <property type="match status" value="1"/>
</dbReference>
<dbReference type="Gene3D" id="3.40.850.10">
    <property type="entry name" value="Kinesin motor domain"/>
    <property type="match status" value="1"/>
</dbReference>
<dbReference type="InterPro" id="IPR004009">
    <property type="entry name" value="SH3_Myosin"/>
</dbReference>
<evidence type="ECO:0000256" key="10">
    <source>
        <dbReference type="SAM" id="MobiDB-lite"/>
    </source>
</evidence>
<dbReference type="SMART" id="SM00015">
    <property type="entry name" value="IQ"/>
    <property type="match status" value="2"/>
</dbReference>
<evidence type="ECO:0000256" key="2">
    <source>
        <dbReference type="ARBA" id="ARBA00022840"/>
    </source>
</evidence>
<dbReference type="InterPro" id="IPR001609">
    <property type="entry name" value="Myosin_head_motor_dom-like"/>
</dbReference>
<evidence type="ECO:0000256" key="3">
    <source>
        <dbReference type="ARBA" id="ARBA00022860"/>
    </source>
</evidence>
<dbReference type="InterPro" id="IPR057535">
    <property type="entry name" value="MYO1-3_N_SH3"/>
</dbReference>
<evidence type="ECO:0000256" key="9">
    <source>
        <dbReference type="SAM" id="Coils"/>
    </source>
</evidence>
<feature type="region of interest" description="Actin-binding" evidence="8">
    <location>
        <begin position="749"/>
        <end position="771"/>
    </location>
</feature>
<dbReference type="GO" id="GO:0051015">
    <property type="term" value="F:actin filament binding"/>
    <property type="evidence" value="ECO:0007669"/>
    <property type="project" value="TreeGrafter"/>
</dbReference>
<evidence type="ECO:0000259" key="11">
    <source>
        <dbReference type="PROSITE" id="PS51456"/>
    </source>
</evidence>
<dbReference type="PANTHER" id="PTHR13140">
    <property type="entry name" value="MYOSIN"/>
    <property type="match status" value="1"/>
</dbReference>
<dbReference type="PANTHER" id="PTHR13140:SF706">
    <property type="entry name" value="DILUTE CLASS UNCONVENTIONAL MYOSIN, ISOFORM C"/>
    <property type="match status" value="1"/>
</dbReference>
<dbReference type="SUPFAM" id="SSF52540">
    <property type="entry name" value="P-loop containing nucleoside triphosphate hydrolases"/>
    <property type="match status" value="1"/>
</dbReference>
<evidence type="ECO:0000256" key="1">
    <source>
        <dbReference type="ARBA" id="ARBA00022741"/>
    </source>
</evidence>
<name>A0A6A4R5S3_LUPAL</name>
<feature type="coiled-coil region" evidence="9">
    <location>
        <begin position="981"/>
        <end position="1036"/>
    </location>
</feature>